<dbReference type="EMBL" id="SJTG01000002">
    <property type="protein sequence ID" value="TCI10512.1"/>
    <property type="molecule type" value="Genomic_DNA"/>
</dbReference>
<dbReference type="AlphaFoldDB" id="A0A4R0YVB9"/>
<evidence type="ECO:0000313" key="1">
    <source>
        <dbReference type="EMBL" id="TCI10512.1"/>
    </source>
</evidence>
<dbReference type="Proteomes" id="UP000291822">
    <property type="component" value="Unassembled WGS sequence"/>
</dbReference>
<sequence length="146" mass="15642">MESAGTLNRTWSRAQAAATIERLLEDQVAYGVLDGHPKTLAHDMVARLWAQEPALLEGASGPVPHQMTVAASALAAGTRREARCNNTDLQGAYTLALGLILDEIAHNAHAYGLHHIDHQLLDSAAATFSEQACALQRAARQESSDH</sequence>
<dbReference type="RefSeq" id="WP_131408601.1">
    <property type="nucleotide sequence ID" value="NZ_SJTG01000002.1"/>
</dbReference>
<accession>A0A4R0YVB9</accession>
<reference evidence="1 2" key="1">
    <citation type="submission" date="2019-02" db="EMBL/GenBank/DDBJ databases">
        <title>Dyella amyloliquefaciens sp. nov., isolated from forest soil.</title>
        <authorList>
            <person name="Gao Z.-H."/>
            <person name="Qiu L.-H."/>
        </authorList>
    </citation>
    <scope>NUCLEOTIDE SEQUENCE [LARGE SCALE GENOMIC DNA]</scope>
    <source>
        <strain evidence="1 2">KACC 12747</strain>
    </source>
</reference>
<name>A0A4R0YVB9_9GAMM</name>
<keyword evidence="2" id="KW-1185">Reference proteome</keyword>
<evidence type="ECO:0000313" key="2">
    <source>
        <dbReference type="Proteomes" id="UP000291822"/>
    </source>
</evidence>
<proteinExistence type="predicted"/>
<gene>
    <name evidence="1" type="ORF">EZM97_16720</name>
</gene>
<comment type="caution">
    <text evidence="1">The sequence shown here is derived from an EMBL/GenBank/DDBJ whole genome shotgun (WGS) entry which is preliminary data.</text>
</comment>
<protein>
    <submittedName>
        <fullName evidence="1">Uncharacterized protein</fullName>
    </submittedName>
</protein>
<organism evidence="1 2">
    <name type="scientific">Dyella soli</name>
    <dbReference type="NCBI Taxonomy" id="522319"/>
    <lineage>
        <taxon>Bacteria</taxon>
        <taxon>Pseudomonadati</taxon>
        <taxon>Pseudomonadota</taxon>
        <taxon>Gammaproteobacteria</taxon>
        <taxon>Lysobacterales</taxon>
        <taxon>Rhodanobacteraceae</taxon>
        <taxon>Dyella</taxon>
    </lineage>
</organism>